<evidence type="ECO:0000256" key="1">
    <source>
        <dbReference type="SAM" id="MobiDB-lite"/>
    </source>
</evidence>
<feature type="region of interest" description="Disordered" evidence="1">
    <location>
        <begin position="53"/>
        <end position="74"/>
    </location>
</feature>
<dbReference type="AlphaFoldDB" id="A0AAW1EQB7"/>
<sequence length="100" mass="11197">MHKGCGDASMRKRHAQATSVKHSGRESGNQNKGTLSSPWGICACRVAVLQTSAEKKKKKRENNREIAHTIPQDDHITPHMNEAFVSMWDPCAYGRTHGWL</sequence>
<gene>
    <name evidence="2" type="ORF">VZT92_017981</name>
</gene>
<feature type="region of interest" description="Disordered" evidence="1">
    <location>
        <begin position="1"/>
        <end position="37"/>
    </location>
</feature>
<evidence type="ECO:0000313" key="2">
    <source>
        <dbReference type="EMBL" id="KAK9524115.1"/>
    </source>
</evidence>
<feature type="compositionally biased region" description="Basic and acidic residues" evidence="1">
    <location>
        <begin position="62"/>
        <end position="74"/>
    </location>
</feature>
<dbReference type="EMBL" id="JBCEZU010000156">
    <property type="protein sequence ID" value="KAK9524115.1"/>
    <property type="molecule type" value="Genomic_DNA"/>
</dbReference>
<evidence type="ECO:0000313" key="3">
    <source>
        <dbReference type="Proteomes" id="UP001488805"/>
    </source>
</evidence>
<accession>A0AAW1EQB7</accession>
<feature type="compositionally biased region" description="Polar residues" evidence="1">
    <location>
        <begin position="16"/>
        <end position="37"/>
    </location>
</feature>
<comment type="caution">
    <text evidence="2">The sequence shown here is derived from an EMBL/GenBank/DDBJ whole genome shotgun (WGS) entry which is preliminary data.</text>
</comment>
<organism evidence="2 3">
    <name type="scientific">Zoarces viviparus</name>
    <name type="common">Viviparous eelpout</name>
    <name type="synonym">Blennius viviparus</name>
    <dbReference type="NCBI Taxonomy" id="48416"/>
    <lineage>
        <taxon>Eukaryota</taxon>
        <taxon>Metazoa</taxon>
        <taxon>Chordata</taxon>
        <taxon>Craniata</taxon>
        <taxon>Vertebrata</taxon>
        <taxon>Euteleostomi</taxon>
        <taxon>Actinopterygii</taxon>
        <taxon>Neopterygii</taxon>
        <taxon>Teleostei</taxon>
        <taxon>Neoteleostei</taxon>
        <taxon>Acanthomorphata</taxon>
        <taxon>Eupercaria</taxon>
        <taxon>Perciformes</taxon>
        <taxon>Cottioidei</taxon>
        <taxon>Zoarcales</taxon>
        <taxon>Zoarcidae</taxon>
        <taxon>Zoarcinae</taxon>
        <taxon>Zoarces</taxon>
    </lineage>
</organism>
<name>A0AAW1EQB7_ZOAVI</name>
<keyword evidence="3" id="KW-1185">Reference proteome</keyword>
<protein>
    <submittedName>
        <fullName evidence="2">Uncharacterized protein</fullName>
    </submittedName>
</protein>
<reference evidence="2 3" key="1">
    <citation type="journal article" date="2024" name="Genome Biol. Evol.">
        <title>Chromosome-level genome assembly of the viviparous eelpout Zoarces viviparus.</title>
        <authorList>
            <person name="Fuhrmann N."/>
            <person name="Brasseur M.V."/>
            <person name="Bakowski C.E."/>
            <person name="Podsiadlowski L."/>
            <person name="Prost S."/>
            <person name="Krehenwinkel H."/>
            <person name="Mayer C."/>
        </authorList>
    </citation>
    <scope>NUCLEOTIDE SEQUENCE [LARGE SCALE GENOMIC DNA]</scope>
    <source>
        <strain evidence="2">NO-MEL_2022_Ind0_liver</strain>
    </source>
</reference>
<proteinExistence type="predicted"/>
<dbReference type="Proteomes" id="UP001488805">
    <property type="component" value="Unassembled WGS sequence"/>
</dbReference>